<dbReference type="Proteomes" id="UP000037737">
    <property type="component" value="Unassembled WGS sequence"/>
</dbReference>
<organism evidence="1 2">
    <name type="scientific">Microbacterium aurantiacum</name>
    <dbReference type="NCBI Taxonomy" id="162393"/>
    <lineage>
        <taxon>Bacteria</taxon>
        <taxon>Bacillati</taxon>
        <taxon>Actinomycetota</taxon>
        <taxon>Actinomycetes</taxon>
        <taxon>Micrococcales</taxon>
        <taxon>Microbacteriaceae</taxon>
        <taxon>Microbacterium</taxon>
    </lineage>
</organism>
<dbReference type="AlphaFoldDB" id="A0A0M8MQQ3"/>
<protein>
    <submittedName>
        <fullName evidence="1">Uncharacterized protein</fullName>
    </submittedName>
</protein>
<dbReference type="EMBL" id="LAVO01000003">
    <property type="protein sequence ID" value="KOS11721.1"/>
    <property type="molecule type" value="Genomic_DNA"/>
</dbReference>
<comment type="caution">
    <text evidence="1">The sequence shown here is derived from an EMBL/GenBank/DDBJ whole genome shotgun (WGS) entry which is preliminary data.</text>
</comment>
<name>A0A0M8MQQ3_9MICO</name>
<reference evidence="1" key="1">
    <citation type="submission" date="2015-04" db="EMBL/GenBank/DDBJ databases">
        <title>Complete genome sequence of Microbacterium chocolatum SIT 101, a bacterium enantioselectively hydrolyzing mesomeric diesters.</title>
        <authorList>
            <person name="Li X."/>
            <person name="Xu Y."/>
        </authorList>
    </citation>
    <scope>NUCLEOTIDE SEQUENCE [LARGE SCALE GENOMIC DNA]</scope>
    <source>
        <strain evidence="1">SIT 101</strain>
    </source>
</reference>
<proteinExistence type="predicted"/>
<gene>
    <name evidence="1" type="ORF">XI38_04045</name>
</gene>
<accession>A0A0M8MQQ3</accession>
<sequence>MFYFLLMPMRGEGLVYENEDDVDQFDLDDDLREEIEDWFEERVAVRREFARIDAQLTRAREKLTRALAEAYAAAQQQSIMLGPVAPMTRDRPFHAMARRLARAMNEEVCVVLAMMCDAHVAVTRATRV</sequence>
<dbReference type="PATRIC" id="fig|84292.3.peg.841"/>
<keyword evidence="2" id="KW-1185">Reference proteome</keyword>
<evidence type="ECO:0000313" key="2">
    <source>
        <dbReference type="Proteomes" id="UP000037737"/>
    </source>
</evidence>
<evidence type="ECO:0000313" key="1">
    <source>
        <dbReference type="EMBL" id="KOS11721.1"/>
    </source>
</evidence>